<dbReference type="EMBL" id="JXTI01000149">
    <property type="protein sequence ID" value="KWX11903.1"/>
    <property type="molecule type" value="Genomic_DNA"/>
</dbReference>
<dbReference type="InterPro" id="IPR016024">
    <property type="entry name" value="ARM-type_fold"/>
</dbReference>
<comment type="caution">
    <text evidence="2">The sequence shown here is derived from an EMBL/GenBank/DDBJ whole genome shotgun (WGS) entry which is preliminary data.</text>
</comment>
<name>A0A132NP68_GIAIN</name>
<dbReference type="AlphaFoldDB" id="A0A132NP68"/>
<gene>
    <name evidence="2" type="ORF">QR46_4147</name>
</gene>
<evidence type="ECO:0000313" key="2">
    <source>
        <dbReference type="EMBL" id="KWX11903.1"/>
    </source>
</evidence>
<sequence length="552" mass="61356">MVLGTSLREACGHRRRTSASSFRSQLCFLECSQIHFEIVLTLDRAEASPMRPNSARGLTQASRALLHPSRPGTRVLNQDRPVSTRQGYSRPSSYNKAYQTANAALQKARSRDLTAQVYLEIEEIISNCIDDCDALDGLVSALIAKTARTGSKIERTIICQSLCAIASRLGRLSGVMWPKILRYIHKEMQLRDVFEVDSHYMVSLAAVCSAYTKHVLELTDITVLISLLEELTNKAPSVNKAAGIMALSKVVGEMHSRALFDPMEHGVQISEHICQLAQRLKRNPDDRALLESSLLLHTIVQISPDIISIPPVARKIVTFITDCYKHKNWKIRETSLRIVEFKDLLDSLPSTLVGSVLKVAEECRYDRIEAVRTVARSVLELLKVESTRTRTRSVTVAHAQPHKMRPKSAIVKPLFLGRPSNNNTLMPWVDARNKVNVTVTAPSHSAQPGRAYTYIPISPTADAPPFRLSQRPKPISSSTSSTLTDKTMSDEYSDSCNKSRHLLKLLEEGHVHPDHSTSITESDHSPNVQTAIYCKKPYSAADSSSDQSQATD</sequence>
<evidence type="ECO:0000256" key="1">
    <source>
        <dbReference type="SAM" id="MobiDB-lite"/>
    </source>
</evidence>
<feature type="compositionally biased region" description="Polar residues" evidence="1">
    <location>
        <begin position="516"/>
        <end position="530"/>
    </location>
</feature>
<feature type="compositionally biased region" description="Low complexity" evidence="1">
    <location>
        <begin position="476"/>
        <end position="486"/>
    </location>
</feature>
<dbReference type="Proteomes" id="UP000070089">
    <property type="component" value="Unassembled WGS sequence"/>
</dbReference>
<accession>A0A132NP68</accession>
<feature type="compositionally biased region" description="Polar residues" evidence="1">
    <location>
        <begin position="80"/>
        <end position="93"/>
    </location>
</feature>
<reference evidence="2 3" key="1">
    <citation type="journal article" date="2015" name="Mol. Biochem. Parasitol.">
        <title>Identification of polymorphic genes for use in assemblage B genotyping assays through comparative genomics of multiple assemblage B Giardia duodenalis isolates.</title>
        <authorList>
            <person name="Wielinga C."/>
            <person name="Thompson R.C."/>
            <person name="Monis P."/>
            <person name="Ryan U."/>
        </authorList>
    </citation>
    <scope>NUCLEOTIDE SEQUENCE [LARGE SCALE GENOMIC DNA]</scope>
    <source>
        <strain evidence="2 3">BAH15c1</strain>
    </source>
</reference>
<dbReference type="SUPFAM" id="SSF48371">
    <property type="entry name" value="ARM repeat"/>
    <property type="match status" value="1"/>
</dbReference>
<dbReference type="OrthoDB" id="10258010at2759"/>
<organism evidence="2 3">
    <name type="scientific">Giardia duodenalis assemblage B</name>
    <dbReference type="NCBI Taxonomy" id="1394984"/>
    <lineage>
        <taxon>Eukaryota</taxon>
        <taxon>Metamonada</taxon>
        <taxon>Diplomonadida</taxon>
        <taxon>Hexamitidae</taxon>
        <taxon>Giardiinae</taxon>
        <taxon>Giardia</taxon>
    </lineage>
</organism>
<feature type="compositionally biased region" description="Low complexity" evidence="1">
    <location>
        <begin position="539"/>
        <end position="552"/>
    </location>
</feature>
<protein>
    <submittedName>
        <fullName evidence="2">Uncharacterized protein</fullName>
    </submittedName>
</protein>
<feature type="region of interest" description="Disordered" evidence="1">
    <location>
        <begin position="463"/>
        <end position="494"/>
    </location>
</feature>
<dbReference type="Gene3D" id="1.25.10.10">
    <property type="entry name" value="Leucine-rich Repeat Variant"/>
    <property type="match status" value="1"/>
</dbReference>
<dbReference type="InterPro" id="IPR011989">
    <property type="entry name" value="ARM-like"/>
</dbReference>
<proteinExistence type="predicted"/>
<evidence type="ECO:0000313" key="3">
    <source>
        <dbReference type="Proteomes" id="UP000070089"/>
    </source>
</evidence>
<dbReference type="VEuPathDB" id="GiardiaDB:QR46_4147"/>
<feature type="region of interest" description="Disordered" evidence="1">
    <location>
        <begin position="69"/>
        <end position="93"/>
    </location>
</feature>
<feature type="region of interest" description="Disordered" evidence="1">
    <location>
        <begin position="512"/>
        <end position="552"/>
    </location>
</feature>